<keyword evidence="5" id="KW-1185">Reference proteome</keyword>
<keyword evidence="2" id="KW-0012">Acyltransferase</keyword>
<dbReference type="Proteomes" id="UP001218788">
    <property type="component" value="Unassembled WGS sequence"/>
</dbReference>
<dbReference type="SUPFAM" id="SSF55729">
    <property type="entry name" value="Acyl-CoA N-acyltransferases (Nat)"/>
    <property type="match status" value="1"/>
</dbReference>
<protein>
    <submittedName>
        <fullName evidence="4">Acetyltransferase</fullName>
    </submittedName>
</protein>
<evidence type="ECO:0000313" key="5">
    <source>
        <dbReference type="Proteomes" id="UP001218788"/>
    </source>
</evidence>
<organism evidence="4 5">
    <name type="scientific">Alteromonas gilva</name>
    <dbReference type="NCBI Taxonomy" id="2987522"/>
    <lineage>
        <taxon>Bacteria</taxon>
        <taxon>Pseudomonadati</taxon>
        <taxon>Pseudomonadota</taxon>
        <taxon>Gammaproteobacteria</taxon>
        <taxon>Alteromonadales</taxon>
        <taxon>Alteromonadaceae</taxon>
        <taxon>Alteromonas/Salinimonas group</taxon>
        <taxon>Alteromonas</taxon>
    </lineage>
</organism>
<name>A0ABT5L4A2_9ALTE</name>
<evidence type="ECO:0000259" key="3">
    <source>
        <dbReference type="PROSITE" id="PS51186"/>
    </source>
</evidence>
<evidence type="ECO:0000256" key="1">
    <source>
        <dbReference type="ARBA" id="ARBA00022679"/>
    </source>
</evidence>
<dbReference type="EMBL" id="JAQQXP010000001">
    <property type="protein sequence ID" value="MDC8830603.1"/>
    <property type="molecule type" value="Genomic_DNA"/>
</dbReference>
<dbReference type="Gene3D" id="3.40.630.30">
    <property type="match status" value="1"/>
</dbReference>
<dbReference type="PANTHER" id="PTHR43800">
    <property type="entry name" value="PEPTIDYL-LYSINE N-ACETYLTRANSFERASE YJAB"/>
    <property type="match status" value="1"/>
</dbReference>
<accession>A0ABT5L4A2</accession>
<reference evidence="4 5" key="1">
    <citation type="submission" date="2022-10" db="EMBL/GenBank/DDBJ databases">
        <title>Alteromonas sp. chi3 Genome sequencing.</title>
        <authorList>
            <person name="Park S."/>
        </authorList>
    </citation>
    <scope>NUCLEOTIDE SEQUENCE [LARGE SCALE GENOMIC DNA]</scope>
    <source>
        <strain evidence="5">chi3</strain>
    </source>
</reference>
<dbReference type="PROSITE" id="PS51186">
    <property type="entry name" value="GNAT"/>
    <property type="match status" value="1"/>
</dbReference>
<sequence>MIVTIILREATQADYSQLITIWEASVRATHDFLPDSEIAALKPLILEQYFDAVSLTCSVTESGDIVGFCGVLDGNIEMLFVSPASMGKGIGKALTQHAIARQQATRVDVNEQNPAALGFYQGIGFVVTGRSELDGQGNPYPLLHLQLTTA</sequence>
<evidence type="ECO:0000313" key="4">
    <source>
        <dbReference type="EMBL" id="MDC8830603.1"/>
    </source>
</evidence>
<gene>
    <name evidence="4" type="ORF">OIK42_07500</name>
</gene>
<proteinExistence type="predicted"/>
<feature type="domain" description="N-acetyltransferase" evidence="3">
    <location>
        <begin position="5"/>
        <end position="147"/>
    </location>
</feature>
<dbReference type="InterPro" id="IPR000182">
    <property type="entry name" value="GNAT_dom"/>
</dbReference>
<dbReference type="NCBIfam" id="NF007807">
    <property type="entry name" value="PRK10514.1"/>
    <property type="match status" value="1"/>
</dbReference>
<dbReference type="PANTHER" id="PTHR43800:SF1">
    <property type="entry name" value="PEPTIDYL-LYSINE N-ACETYLTRANSFERASE YJAB"/>
    <property type="match status" value="1"/>
</dbReference>
<dbReference type="Pfam" id="PF13673">
    <property type="entry name" value="Acetyltransf_10"/>
    <property type="match status" value="1"/>
</dbReference>
<comment type="caution">
    <text evidence="4">The sequence shown here is derived from an EMBL/GenBank/DDBJ whole genome shotgun (WGS) entry which is preliminary data.</text>
</comment>
<keyword evidence="1" id="KW-0808">Transferase</keyword>
<evidence type="ECO:0000256" key="2">
    <source>
        <dbReference type="ARBA" id="ARBA00023315"/>
    </source>
</evidence>
<dbReference type="CDD" id="cd04301">
    <property type="entry name" value="NAT_SF"/>
    <property type="match status" value="1"/>
</dbReference>
<dbReference type="InterPro" id="IPR016181">
    <property type="entry name" value="Acyl_CoA_acyltransferase"/>
</dbReference>